<evidence type="ECO:0000256" key="2">
    <source>
        <dbReference type="SAM" id="Phobius"/>
    </source>
</evidence>
<keyword evidence="2" id="KW-1133">Transmembrane helix</keyword>
<protein>
    <submittedName>
        <fullName evidence="3">Uncharacterized protein</fullName>
    </submittedName>
</protein>
<dbReference type="Proteomes" id="UP001597548">
    <property type="component" value="Unassembled WGS sequence"/>
</dbReference>
<dbReference type="RefSeq" id="WP_194506301.1">
    <property type="nucleotide sequence ID" value="NZ_JADILU010000001.1"/>
</dbReference>
<dbReference type="EMBL" id="JBHUOS010000010">
    <property type="protein sequence ID" value="MFD2916839.1"/>
    <property type="molecule type" value="Genomic_DNA"/>
</dbReference>
<sequence>MSSQADRQDFKWRPNDNSSTTLTRYSQEAELWQKSFLSAQSKHKKASLGETLGVIGLVLGLIGSLITLAVLSLVTFIKWVRS</sequence>
<feature type="region of interest" description="Disordered" evidence="1">
    <location>
        <begin position="1"/>
        <end position="21"/>
    </location>
</feature>
<keyword evidence="2" id="KW-0812">Transmembrane</keyword>
<comment type="caution">
    <text evidence="3">The sequence shown here is derived from an EMBL/GenBank/DDBJ whole genome shotgun (WGS) entry which is preliminary data.</text>
</comment>
<proteinExistence type="predicted"/>
<keyword evidence="4" id="KW-1185">Reference proteome</keyword>
<keyword evidence="2" id="KW-0472">Membrane</keyword>
<gene>
    <name evidence="3" type="ORF">ACFS29_14385</name>
</gene>
<reference evidence="4" key="1">
    <citation type="journal article" date="2019" name="Int. J. Syst. Evol. Microbiol.">
        <title>The Global Catalogue of Microorganisms (GCM) 10K type strain sequencing project: providing services to taxonomists for standard genome sequencing and annotation.</title>
        <authorList>
            <consortium name="The Broad Institute Genomics Platform"/>
            <consortium name="The Broad Institute Genome Sequencing Center for Infectious Disease"/>
            <person name="Wu L."/>
            <person name="Ma J."/>
        </authorList>
    </citation>
    <scope>NUCLEOTIDE SEQUENCE [LARGE SCALE GENOMIC DNA]</scope>
    <source>
        <strain evidence="4">KCTC 32514</strain>
    </source>
</reference>
<feature type="transmembrane region" description="Helical" evidence="2">
    <location>
        <begin position="52"/>
        <end position="77"/>
    </location>
</feature>
<feature type="compositionally biased region" description="Basic and acidic residues" evidence="1">
    <location>
        <begin position="1"/>
        <end position="14"/>
    </location>
</feature>
<evidence type="ECO:0000313" key="3">
    <source>
        <dbReference type="EMBL" id="MFD2916839.1"/>
    </source>
</evidence>
<name>A0ABW5ZV03_9FLAO</name>
<organism evidence="3 4">
    <name type="scientific">Psychroserpens luteus</name>
    <dbReference type="NCBI Taxonomy" id="1434066"/>
    <lineage>
        <taxon>Bacteria</taxon>
        <taxon>Pseudomonadati</taxon>
        <taxon>Bacteroidota</taxon>
        <taxon>Flavobacteriia</taxon>
        <taxon>Flavobacteriales</taxon>
        <taxon>Flavobacteriaceae</taxon>
        <taxon>Psychroserpens</taxon>
    </lineage>
</organism>
<accession>A0ABW5ZV03</accession>
<evidence type="ECO:0000313" key="4">
    <source>
        <dbReference type="Proteomes" id="UP001597548"/>
    </source>
</evidence>
<evidence type="ECO:0000256" key="1">
    <source>
        <dbReference type="SAM" id="MobiDB-lite"/>
    </source>
</evidence>